<gene>
    <name evidence="3" type="ORF">BDV95DRAFT_482278</name>
</gene>
<reference evidence="3 4" key="1">
    <citation type="submission" date="2020-01" db="EMBL/GenBank/DDBJ databases">
        <authorList>
            <consortium name="DOE Joint Genome Institute"/>
            <person name="Haridas S."/>
            <person name="Albert R."/>
            <person name="Binder M."/>
            <person name="Bloem J."/>
            <person name="Labutti K."/>
            <person name="Salamov A."/>
            <person name="Andreopoulos B."/>
            <person name="Baker S.E."/>
            <person name="Barry K."/>
            <person name="Bills G."/>
            <person name="Bluhm B.H."/>
            <person name="Cannon C."/>
            <person name="Castanera R."/>
            <person name="Culley D.E."/>
            <person name="Daum C."/>
            <person name="Ezra D."/>
            <person name="Gonzalez J.B."/>
            <person name="Henrissat B."/>
            <person name="Kuo A."/>
            <person name="Liang C."/>
            <person name="Lipzen A."/>
            <person name="Lutzoni F."/>
            <person name="Magnuson J."/>
            <person name="Mondo S."/>
            <person name="Nolan M."/>
            <person name="Ohm R."/>
            <person name="Pangilinan J."/>
            <person name="Park H.-J.H."/>
            <person name="Ramirez L."/>
            <person name="Alfaro M."/>
            <person name="Sun H."/>
            <person name="Tritt A."/>
            <person name="Yoshinaga Y."/>
            <person name="Zwiers L.-H.L."/>
            <person name="Turgeon B.G."/>
            <person name="Goodwin S.B."/>
            <person name="Spatafora J.W."/>
            <person name="Crous P.W."/>
            <person name="Grigoriev I.V."/>
        </authorList>
    </citation>
    <scope>NUCLEOTIDE SEQUENCE [LARGE SCALE GENOMIC DNA]</scope>
    <source>
        <strain evidence="3 4">CBS 611.86</strain>
    </source>
</reference>
<keyword evidence="3" id="KW-0808">Transferase</keyword>
<feature type="region of interest" description="Disordered" evidence="1">
    <location>
        <begin position="228"/>
        <end position="254"/>
    </location>
</feature>
<dbReference type="InterPro" id="IPR052523">
    <property type="entry name" value="Trichothecene_AcTrans"/>
</dbReference>
<comment type="caution">
    <text evidence="3">The sequence shown here is derived from an EMBL/GenBank/DDBJ whole genome shotgun (WGS) entry which is preliminary data.</text>
</comment>
<dbReference type="PROSITE" id="PS51186">
    <property type="entry name" value="GNAT"/>
    <property type="match status" value="1"/>
</dbReference>
<keyword evidence="4" id="KW-1185">Reference proteome</keyword>
<protein>
    <submittedName>
        <fullName evidence="3">Acyl-CoA N-acyltransferase</fullName>
    </submittedName>
</protein>
<dbReference type="Proteomes" id="UP000481861">
    <property type="component" value="Unassembled WGS sequence"/>
</dbReference>
<dbReference type="EMBL" id="JAADJZ010000002">
    <property type="protein sequence ID" value="KAF2877126.1"/>
    <property type="molecule type" value="Genomic_DNA"/>
</dbReference>
<accession>A0A7C8IGJ7</accession>
<evidence type="ECO:0000259" key="2">
    <source>
        <dbReference type="PROSITE" id="PS51186"/>
    </source>
</evidence>
<dbReference type="OrthoDB" id="196847at2759"/>
<proteinExistence type="predicted"/>
<evidence type="ECO:0000313" key="3">
    <source>
        <dbReference type="EMBL" id="KAF2877126.1"/>
    </source>
</evidence>
<name>A0A7C8IGJ7_9PLEO</name>
<dbReference type="GO" id="GO:0016747">
    <property type="term" value="F:acyltransferase activity, transferring groups other than amino-acyl groups"/>
    <property type="evidence" value="ECO:0007669"/>
    <property type="project" value="InterPro"/>
</dbReference>
<dbReference type="Gene3D" id="3.40.630.30">
    <property type="match status" value="1"/>
</dbReference>
<dbReference type="InterPro" id="IPR016181">
    <property type="entry name" value="Acyl_CoA_acyltransferase"/>
</dbReference>
<dbReference type="InterPro" id="IPR000182">
    <property type="entry name" value="GNAT_dom"/>
</dbReference>
<feature type="domain" description="N-acetyltransferase" evidence="2">
    <location>
        <begin position="97"/>
        <end position="241"/>
    </location>
</feature>
<sequence>MPVEPEQRVKDSAIRIERCDEKDADKIAEGLYTCWPESAWARREPLSLRPPNYITRQNRLAARLRPSFTLPHMHWLKAVQPSTGATIGIAGWTGPGTPIMNILRRDAVEFYGWQARMGWSDEELADMWAGVTAESWSWNFAEGDRVRAEVLGQEKHWYLTTLFTWPEYRGRGVGKMLLEWAFERADAMVPVTPLYLEASPAGRGLYLRVGFVPLGEVNMVRRGPGVVRGGDGEVEEAKKEPVGETAGRSVELSA</sequence>
<evidence type="ECO:0000313" key="4">
    <source>
        <dbReference type="Proteomes" id="UP000481861"/>
    </source>
</evidence>
<dbReference type="SUPFAM" id="SSF55729">
    <property type="entry name" value="Acyl-CoA N-acyltransferases (Nat)"/>
    <property type="match status" value="1"/>
</dbReference>
<dbReference type="CDD" id="cd04301">
    <property type="entry name" value="NAT_SF"/>
    <property type="match status" value="1"/>
</dbReference>
<organism evidence="3 4">
    <name type="scientific">Massariosphaeria phaeospora</name>
    <dbReference type="NCBI Taxonomy" id="100035"/>
    <lineage>
        <taxon>Eukaryota</taxon>
        <taxon>Fungi</taxon>
        <taxon>Dikarya</taxon>
        <taxon>Ascomycota</taxon>
        <taxon>Pezizomycotina</taxon>
        <taxon>Dothideomycetes</taxon>
        <taxon>Pleosporomycetidae</taxon>
        <taxon>Pleosporales</taxon>
        <taxon>Pleosporales incertae sedis</taxon>
        <taxon>Massariosphaeria</taxon>
    </lineage>
</organism>
<dbReference type="AlphaFoldDB" id="A0A7C8IGJ7"/>
<dbReference type="PANTHER" id="PTHR42791:SF2">
    <property type="entry name" value="N-ACETYLTRANSFERASE DOMAIN-CONTAINING PROTEIN"/>
    <property type="match status" value="1"/>
</dbReference>
<dbReference type="Pfam" id="PF13508">
    <property type="entry name" value="Acetyltransf_7"/>
    <property type="match status" value="1"/>
</dbReference>
<keyword evidence="3" id="KW-0012">Acyltransferase</keyword>
<evidence type="ECO:0000256" key="1">
    <source>
        <dbReference type="SAM" id="MobiDB-lite"/>
    </source>
</evidence>
<dbReference type="PANTHER" id="PTHR42791">
    <property type="entry name" value="GNAT FAMILY ACETYLTRANSFERASE"/>
    <property type="match status" value="1"/>
</dbReference>